<dbReference type="EMBL" id="AAXG02000032">
    <property type="protein sequence ID" value="EDM98636.1"/>
    <property type="molecule type" value="Genomic_DNA"/>
</dbReference>
<accession>A6NYY7</accession>
<dbReference type="eggNOG" id="ENOG502ZADN">
    <property type="taxonomic scope" value="Bacteria"/>
</dbReference>
<dbReference type="STRING" id="411467.BACCAP_03438"/>
<evidence type="ECO:0000313" key="2">
    <source>
        <dbReference type="Proteomes" id="UP000003639"/>
    </source>
</evidence>
<protein>
    <submittedName>
        <fullName evidence="1">Uncharacterized protein</fullName>
    </submittedName>
</protein>
<keyword evidence="2" id="KW-1185">Reference proteome</keyword>
<name>A6NYY7_9FIRM</name>
<gene>
    <name evidence="1" type="ORF">BACCAP_03438</name>
</gene>
<dbReference type="AlphaFoldDB" id="A6NYY7"/>
<reference evidence="1 2" key="1">
    <citation type="submission" date="2007-04" db="EMBL/GenBank/DDBJ databases">
        <authorList>
            <person name="Fulton L."/>
            <person name="Clifton S."/>
            <person name="Fulton B."/>
            <person name="Xu J."/>
            <person name="Minx P."/>
            <person name="Pepin K.H."/>
            <person name="Johnson M."/>
            <person name="Thiruvilangam P."/>
            <person name="Bhonagiri V."/>
            <person name="Nash W.E."/>
            <person name="Mardis E.R."/>
            <person name="Wilson R.K."/>
        </authorList>
    </citation>
    <scope>NUCLEOTIDE SEQUENCE [LARGE SCALE GENOMIC DNA]</scope>
    <source>
        <strain evidence="1 2">ATCC 29799</strain>
    </source>
</reference>
<evidence type="ECO:0000313" key="1">
    <source>
        <dbReference type="EMBL" id="EDM98636.1"/>
    </source>
</evidence>
<reference evidence="1 2" key="2">
    <citation type="submission" date="2007-06" db="EMBL/GenBank/DDBJ databases">
        <title>Draft genome sequence of Pseudoflavonifractor capillosus ATCC 29799.</title>
        <authorList>
            <person name="Sudarsanam P."/>
            <person name="Ley R."/>
            <person name="Guruge J."/>
            <person name="Turnbaugh P.J."/>
            <person name="Mahowald M."/>
            <person name="Liep D."/>
            <person name="Gordon J."/>
        </authorList>
    </citation>
    <scope>NUCLEOTIDE SEQUENCE [LARGE SCALE GENOMIC DNA]</scope>
    <source>
        <strain evidence="1 2">ATCC 29799</strain>
    </source>
</reference>
<proteinExistence type="predicted"/>
<comment type="caution">
    <text evidence="1">The sequence shown here is derived from an EMBL/GenBank/DDBJ whole genome shotgun (WGS) entry which is preliminary data.</text>
</comment>
<sequence>MGRLNGTILPAGIGRSEKEGNIVTQEIIPAYSTFQKDIDLTLYHAFAELVIQTAQDGEARILYRQLEARQIWQEDQNVSSYFEAYSLRYPGEVLERFEEKLGTDIRILRALALALGYTRRCQADTMFVGNQRNDFIQKLRRTAGTDVYLQGALYLLETDALRRRTRLDELAAREYARTEEALFVLSLFDDPETGYQAMRPQLTRLFGPERTISMARDFGVLEWFIRFYAEEAKRYRGKNDLVLRTLMKLPYMNMKPDSREFSVLHTAGYSMEEITMANSLAVWADRIPDRLSSKGIVAEKIAVACVRMLLNGPDGQPEEIYAYISWLFQVYKKFEVRYEGYQDLWAAIQTGLAPTAPQTILWMNQTIKRQFPYRFDVFDPRYDILANELSNEEYAELFTVQMLRSRAAIPLRRWLTRYQALTGVEYIEYFNKRHWLTLRSFVLLVERKEINLWQFFEQHKGDGARAHPLELLEEYALKISSWRCFRFAQKLFSQYTFFQLQEIFGDNFYFHQKFVKKESYYNKKVQSFSMVRPFLTAEQHRQLYDWIDASLFQTEPEYYDSFVLCALKAPVIQRIYDKPLLASVLRQLLTHDACSGYEVNQLKERFYSKEEMEADRKATAEQEEQEKERQWQQQVMKCQEKLASCYNGSAESLIQFMHGYHFGEIRKAALGMVYEKLLEWPAGCAQTLEAAEMWKFFELCGSLVMYEPRPRGEILTMVQTIVGGEAA</sequence>
<dbReference type="Proteomes" id="UP000003639">
    <property type="component" value="Unassembled WGS sequence"/>
</dbReference>
<organism evidence="1 2">
    <name type="scientific">Pseudoflavonifractor capillosus ATCC 29799</name>
    <dbReference type="NCBI Taxonomy" id="411467"/>
    <lineage>
        <taxon>Bacteria</taxon>
        <taxon>Bacillati</taxon>
        <taxon>Bacillota</taxon>
        <taxon>Clostridia</taxon>
        <taxon>Eubacteriales</taxon>
        <taxon>Oscillospiraceae</taxon>
        <taxon>Pseudoflavonifractor</taxon>
    </lineage>
</organism>